<comment type="similarity">
    <text evidence="1 5 6">Belongs to the bacterial ribosomal protein bS18 family.</text>
</comment>
<dbReference type="PRINTS" id="PR00974">
    <property type="entry name" value="RIBOSOMALS18"/>
</dbReference>
<keyword evidence="5" id="KW-0699">rRNA-binding</keyword>
<dbReference type="EMBL" id="JAHDYS010000020">
    <property type="protein sequence ID" value="MBT1073318.1"/>
    <property type="molecule type" value="Genomic_DNA"/>
</dbReference>
<dbReference type="InterPro" id="IPR018275">
    <property type="entry name" value="Ribosomal_bS18_CS"/>
</dbReference>
<evidence type="ECO:0000256" key="1">
    <source>
        <dbReference type="ARBA" id="ARBA00005589"/>
    </source>
</evidence>
<keyword evidence="3 5" id="KW-0687">Ribonucleoprotein</keyword>
<dbReference type="GO" id="GO:0005840">
    <property type="term" value="C:ribosome"/>
    <property type="evidence" value="ECO:0007669"/>
    <property type="project" value="UniProtKB-KW"/>
</dbReference>
<keyword evidence="5" id="KW-0694">RNA-binding</keyword>
<comment type="caution">
    <text evidence="8">The sequence shown here is derived from an EMBL/GenBank/DDBJ whole genome shotgun (WGS) entry which is preliminary data.</text>
</comment>
<comment type="function">
    <text evidence="5">Binds as a heterodimer with protein bS6 to the central domain of the 16S rRNA, where it helps stabilize the platform of the 30S subunit.</text>
</comment>
<name>A0ABS5UCE7_9BACT</name>
<evidence type="ECO:0000256" key="2">
    <source>
        <dbReference type="ARBA" id="ARBA00022980"/>
    </source>
</evidence>
<dbReference type="InterPro" id="IPR036870">
    <property type="entry name" value="Ribosomal_bS18_sf"/>
</dbReference>
<evidence type="ECO:0000256" key="6">
    <source>
        <dbReference type="RuleBase" id="RU003910"/>
    </source>
</evidence>
<reference evidence="8 9" key="1">
    <citation type="submission" date="2021-05" db="EMBL/GenBank/DDBJ databases">
        <title>The draft genome of Geobacter chapellei DSM 13688.</title>
        <authorList>
            <person name="Xu Z."/>
            <person name="Masuda Y."/>
            <person name="Itoh H."/>
            <person name="Senoo K."/>
        </authorList>
    </citation>
    <scope>NUCLEOTIDE SEQUENCE [LARGE SCALE GENOMIC DNA]</scope>
    <source>
        <strain evidence="8 9">DSM 13688</strain>
    </source>
</reference>
<evidence type="ECO:0000313" key="9">
    <source>
        <dbReference type="Proteomes" id="UP000784128"/>
    </source>
</evidence>
<feature type="region of interest" description="Disordered" evidence="7">
    <location>
        <begin position="1"/>
        <end position="26"/>
    </location>
</feature>
<evidence type="ECO:0000256" key="7">
    <source>
        <dbReference type="SAM" id="MobiDB-lite"/>
    </source>
</evidence>
<keyword evidence="2 5" id="KW-0689">Ribosomal protein</keyword>
<dbReference type="PANTHER" id="PTHR13479">
    <property type="entry name" value="30S RIBOSOMAL PROTEIN S18"/>
    <property type="match status" value="1"/>
</dbReference>
<dbReference type="PROSITE" id="PS00057">
    <property type="entry name" value="RIBOSOMAL_S18"/>
    <property type="match status" value="1"/>
</dbReference>
<dbReference type="RefSeq" id="WP_214301251.1">
    <property type="nucleotide sequence ID" value="NZ_JAHDYS010000020.1"/>
</dbReference>
<dbReference type="Gene3D" id="4.10.640.10">
    <property type="entry name" value="Ribosomal protein S18"/>
    <property type="match status" value="1"/>
</dbReference>
<sequence>MSNERPTSQQRPSGPGGPRKKRPFQRRKVCRFCAEKNLTIDYKEPRTLRYFISERGKIIPRRISGNCSMHQREITEAIKRARNLALLPVASTHVLP</sequence>
<evidence type="ECO:0000256" key="3">
    <source>
        <dbReference type="ARBA" id="ARBA00023274"/>
    </source>
</evidence>
<dbReference type="PANTHER" id="PTHR13479:SF40">
    <property type="entry name" value="SMALL RIBOSOMAL SUBUNIT PROTEIN BS18M"/>
    <property type="match status" value="1"/>
</dbReference>
<dbReference type="Pfam" id="PF01084">
    <property type="entry name" value="Ribosomal_S18"/>
    <property type="match status" value="1"/>
</dbReference>
<organism evidence="8 9">
    <name type="scientific">Pelotalea chapellei</name>
    <dbReference type="NCBI Taxonomy" id="44671"/>
    <lineage>
        <taxon>Bacteria</taxon>
        <taxon>Pseudomonadati</taxon>
        <taxon>Thermodesulfobacteriota</taxon>
        <taxon>Desulfuromonadia</taxon>
        <taxon>Geobacterales</taxon>
        <taxon>Geobacteraceae</taxon>
        <taxon>Pelotalea</taxon>
    </lineage>
</organism>
<dbReference type="Proteomes" id="UP000784128">
    <property type="component" value="Unassembled WGS sequence"/>
</dbReference>
<dbReference type="HAMAP" id="MF_00270">
    <property type="entry name" value="Ribosomal_bS18"/>
    <property type="match status" value="1"/>
</dbReference>
<proteinExistence type="inferred from homology"/>
<accession>A0ABS5UCE7</accession>
<gene>
    <name evidence="5 8" type="primary">rpsR</name>
    <name evidence="8" type="ORF">KJB30_16115</name>
</gene>
<dbReference type="InterPro" id="IPR001648">
    <property type="entry name" value="Ribosomal_bS18"/>
</dbReference>
<protein>
    <recommendedName>
        <fullName evidence="4 5">Small ribosomal subunit protein bS18</fullName>
    </recommendedName>
</protein>
<comment type="subunit">
    <text evidence="5">Part of the 30S ribosomal subunit. Forms a tight heterodimer with protein bS6.</text>
</comment>
<keyword evidence="9" id="KW-1185">Reference proteome</keyword>
<evidence type="ECO:0000313" key="8">
    <source>
        <dbReference type="EMBL" id="MBT1073318.1"/>
    </source>
</evidence>
<dbReference type="NCBIfam" id="TIGR00165">
    <property type="entry name" value="S18"/>
    <property type="match status" value="1"/>
</dbReference>
<evidence type="ECO:0000256" key="4">
    <source>
        <dbReference type="ARBA" id="ARBA00035141"/>
    </source>
</evidence>
<dbReference type="SUPFAM" id="SSF46911">
    <property type="entry name" value="Ribosomal protein S18"/>
    <property type="match status" value="1"/>
</dbReference>
<evidence type="ECO:0000256" key="5">
    <source>
        <dbReference type="HAMAP-Rule" id="MF_00270"/>
    </source>
</evidence>
<feature type="compositionally biased region" description="Low complexity" evidence="7">
    <location>
        <begin position="1"/>
        <end position="13"/>
    </location>
</feature>